<dbReference type="Gene3D" id="3.40.50.1820">
    <property type="entry name" value="alpha/beta hydrolase"/>
    <property type="match status" value="1"/>
</dbReference>
<dbReference type="GO" id="GO:0042952">
    <property type="term" value="P:beta-ketoadipate pathway"/>
    <property type="evidence" value="ECO:0007669"/>
    <property type="project" value="InterPro"/>
</dbReference>
<dbReference type="RefSeq" id="WP_200320000.1">
    <property type="nucleotide sequence ID" value="NZ_JAENJH010000004.1"/>
</dbReference>
<comment type="caution">
    <text evidence="2">The sequence shown here is derived from an EMBL/GenBank/DDBJ whole genome shotgun (WGS) entry which is preliminary data.</text>
</comment>
<dbReference type="EMBL" id="JAENJH010000004">
    <property type="protein sequence ID" value="MBK1786498.1"/>
    <property type="molecule type" value="Genomic_DNA"/>
</dbReference>
<proteinExistence type="predicted"/>
<dbReference type="PANTHER" id="PTHR43433">
    <property type="entry name" value="HYDROLASE, ALPHA/BETA FOLD FAMILY PROTEIN"/>
    <property type="match status" value="1"/>
</dbReference>
<keyword evidence="3" id="KW-1185">Reference proteome</keyword>
<dbReference type="PRINTS" id="PR00111">
    <property type="entry name" value="ABHYDROLASE"/>
</dbReference>
<keyword evidence="2" id="KW-0378">Hydrolase</keyword>
<reference evidence="2" key="1">
    <citation type="submission" date="2020-12" db="EMBL/GenBank/DDBJ databases">
        <title>Prauserella sp. ASG 168, a novel actinomycete isolated from cave rock.</title>
        <authorList>
            <person name="Suriyachadkun C."/>
        </authorList>
    </citation>
    <scope>NUCLEOTIDE SEQUENCE</scope>
    <source>
        <strain evidence="2">ASG 168</strain>
    </source>
</reference>
<accession>A0A934QUD6</accession>
<protein>
    <submittedName>
        <fullName evidence="2">3-oxoadipate enol-lactonase</fullName>
        <ecNumber evidence="2">3.1.1.24</ecNumber>
    </submittedName>
</protein>
<organism evidence="2 3">
    <name type="scientific">Prauserella cavernicola</name>
    <dbReference type="NCBI Taxonomy" id="2800127"/>
    <lineage>
        <taxon>Bacteria</taxon>
        <taxon>Bacillati</taxon>
        <taxon>Actinomycetota</taxon>
        <taxon>Actinomycetes</taxon>
        <taxon>Pseudonocardiales</taxon>
        <taxon>Pseudonocardiaceae</taxon>
        <taxon>Prauserella</taxon>
    </lineage>
</organism>
<gene>
    <name evidence="2" type="primary">pcaD</name>
    <name evidence="2" type="ORF">JHE00_19390</name>
</gene>
<dbReference type="InterPro" id="IPR050471">
    <property type="entry name" value="AB_hydrolase"/>
</dbReference>
<dbReference type="GO" id="GO:0047570">
    <property type="term" value="F:3-oxoadipate enol-lactonase activity"/>
    <property type="evidence" value="ECO:0007669"/>
    <property type="project" value="UniProtKB-EC"/>
</dbReference>
<name>A0A934QUD6_9PSEU</name>
<dbReference type="SUPFAM" id="SSF53474">
    <property type="entry name" value="alpha/beta-Hydrolases"/>
    <property type="match status" value="1"/>
</dbReference>
<sequence length="256" mass="27150">MKVNHVVEGPPEGEVVVLSGSIGSNLSMWDPQVGPLISAGFRVVRYDQRGHGRTAVPDHPATLAELGGDVLELLDTLGVERAHVVGLSLGGMTAMWLGRHAPERVGGLVLCCTSARLGTPESWRQRADDARARGMAAIADTSIGRWFTADWLVAHPDLGREYHHMTAATPAEGYAACCHAIGGMDLVPDLPEITAPTLVIAGADDPATPPEGHGDVLAKSIPGARLEIVEQAAHLGNVERPERFSELITTHLKAVR</sequence>
<evidence type="ECO:0000313" key="3">
    <source>
        <dbReference type="Proteomes" id="UP000635245"/>
    </source>
</evidence>
<dbReference type="NCBIfam" id="TIGR02427">
    <property type="entry name" value="protocat_pcaD"/>
    <property type="match status" value="1"/>
</dbReference>
<dbReference type="EC" id="3.1.1.24" evidence="2"/>
<dbReference type="Proteomes" id="UP000635245">
    <property type="component" value="Unassembled WGS sequence"/>
</dbReference>
<evidence type="ECO:0000313" key="2">
    <source>
        <dbReference type="EMBL" id="MBK1786498.1"/>
    </source>
</evidence>
<dbReference type="AlphaFoldDB" id="A0A934QUD6"/>
<feature type="domain" description="AB hydrolase-1" evidence="1">
    <location>
        <begin position="15"/>
        <end position="241"/>
    </location>
</feature>
<evidence type="ECO:0000259" key="1">
    <source>
        <dbReference type="Pfam" id="PF00561"/>
    </source>
</evidence>
<dbReference type="InterPro" id="IPR026968">
    <property type="entry name" value="PcaD/CatD"/>
</dbReference>
<dbReference type="InterPro" id="IPR029058">
    <property type="entry name" value="AB_hydrolase_fold"/>
</dbReference>
<dbReference type="PANTHER" id="PTHR43433:SF5">
    <property type="entry name" value="AB HYDROLASE-1 DOMAIN-CONTAINING PROTEIN"/>
    <property type="match status" value="1"/>
</dbReference>
<dbReference type="Pfam" id="PF00561">
    <property type="entry name" value="Abhydrolase_1"/>
    <property type="match status" value="1"/>
</dbReference>
<dbReference type="InterPro" id="IPR000073">
    <property type="entry name" value="AB_hydrolase_1"/>
</dbReference>